<dbReference type="Proteomes" id="UP000232707">
    <property type="component" value="Segment"/>
</dbReference>
<dbReference type="RefSeq" id="YP_009506151.1">
    <property type="nucleotide sequence ID" value="NC_038375.1"/>
</dbReference>
<keyword evidence="1" id="KW-1133">Transmembrane helix</keyword>
<keyword evidence="3" id="KW-1185">Reference proteome</keyword>
<evidence type="ECO:0000313" key="2">
    <source>
        <dbReference type="EMBL" id="AOW41420.1"/>
    </source>
</evidence>
<evidence type="ECO:0000256" key="1">
    <source>
        <dbReference type="SAM" id="Phobius"/>
    </source>
</evidence>
<reference evidence="2 3" key="1">
    <citation type="submission" date="2016-02" db="EMBL/GenBank/DDBJ databases">
        <title>Genome sequence of a new Betabaculovirus TnGV isolated from the cabagge looper Trichoplusia ni (Lepidoptera: Noctuidae).</title>
        <authorList>
            <person name="Del Rincon-Castro M.C."/>
            <person name="Bivian-Hernandez Mdl.A."/>
            <person name="Lopez-Tlacomulco J.J."/>
            <person name="Ibarra J.E."/>
        </authorList>
    </citation>
    <scope>NUCLEOTIDE SEQUENCE [LARGE SCALE GENOMIC DNA]</scope>
    <source>
        <strain evidence="2">LBIV-12</strain>
    </source>
</reference>
<protein>
    <submittedName>
        <fullName evidence="2">Lef-6</fullName>
    </submittedName>
</protein>
<sequence length="99" mass="11721">MTKSIKLYNVSHKLYPLWLTKVLIIYMGGNKLSAKIDWQRSTRRCLYVKSINDAHKIIDCQITYPDGFLAVFKTDDMMEEIMQNNDQDEELTWDQELES</sequence>
<name>A0A1D8QL99_GVTN</name>
<proteinExistence type="predicted"/>
<dbReference type="KEGG" id="vg:37616956"/>
<keyword evidence="1" id="KW-0472">Membrane</keyword>
<evidence type="ECO:0000313" key="3">
    <source>
        <dbReference type="Proteomes" id="UP000232707"/>
    </source>
</evidence>
<dbReference type="EMBL" id="KU752557">
    <property type="protein sequence ID" value="AOW41420.1"/>
    <property type="molecule type" value="Genomic_DNA"/>
</dbReference>
<organism evidence="2 3">
    <name type="scientific">Trichoplusia ni granulovirus LBIV-12</name>
    <dbReference type="NCBI Taxonomy" id="1916701"/>
    <lineage>
        <taxon>Viruses</taxon>
        <taxon>Viruses incertae sedis</taxon>
        <taxon>Naldaviricetes</taxon>
        <taxon>Lefavirales</taxon>
        <taxon>Baculoviridae</taxon>
        <taxon>Betabaculovirus</taxon>
        <taxon>Betabaculovirus trini</taxon>
    </lineage>
</organism>
<keyword evidence="1" id="KW-0812">Transmembrane</keyword>
<dbReference type="GeneID" id="37616956"/>
<feature type="transmembrane region" description="Helical" evidence="1">
    <location>
        <begin position="15"/>
        <end position="34"/>
    </location>
</feature>
<accession>A0A1D8QL99</accession>